<dbReference type="RefSeq" id="XP_028485849.1">
    <property type="nucleotide sequence ID" value="XM_028632801.1"/>
</dbReference>
<evidence type="ECO:0000313" key="2">
    <source>
        <dbReference type="EMBL" id="RWQ96204.1"/>
    </source>
</evidence>
<protein>
    <submittedName>
        <fullName evidence="2">Uncharacterized protein</fullName>
    </submittedName>
</protein>
<accession>A0A443HWT6</accession>
<keyword evidence="3" id="KW-1185">Reference proteome</keyword>
<comment type="caution">
    <text evidence="2">The sequence shown here is derived from an EMBL/GenBank/DDBJ whole genome shotgun (WGS) entry which is preliminary data.</text>
</comment>
<reference evidence="2 3" key="1">
    <citation type="journal article" date="2018" name="Front. Microbiol.">
        <title>Genomic and genetic insights into a cosmopolitan fungus, Paecilomyces variotii (Eurotiales).</title>
        <authorList>
            <person name="Urquhart A.S."/>
            <person name="Mondo S.J."/>
            <person name="Makela M.R."/>
            <person name="Hane J.K."/>
            <person name="Wiebenga A."/>
            <person name="He G."/>
            <person name="Mihaltcheva S."/>
            <person name="Pangilinan J."/>
            <person name="Lipzen A."/>
            <person name="Barry K."/>
            <person name="de Vries R.P."/>
            <person name="Grigoriev I.V."/>
            <person name="Idnurm A."/>
        </authorList>
    </citation>
    <scope>NUCLEOTIDE SEQUENCE [LARGE SCALE GENOMIC DNA]</scope>
    <source>
        <strain evidence="2 3">CBS 101075</strain>
    </source>
</reference>
<organism evidence="2 3">
    <name type="scientific">Byssochlamys spectabilis</name>
    <name type="common">Paecilomyces variotii</name>
    <dbReference type="NCBI Taxonomy" id="264951"/>
    <lineage>
        <taxon>Eukaryota</taxon>
        <taxon>Fungi</taxon>
        <taxon>Dikarya</taxon>
        <taxon>Ascomycota</taxon>
        <taxon>Pezizomycotina</taxon>
        <taxon>Eurotiomycetes</taxon>
        <taxon>Eurotiomycetidae</taxon>
        <taxon>Eurotiales</taxon>
        <taxon>Thermoascaceae</taxon>
        <taxon>Paecilomyces</taxon>
    </lineage>
</organism>
<dbReference type="Proteomes" id="UP000283841">
    <property type="component" value="Unassembled WGS sequence"/>
</dbReference>
<evidence type="ECO:0000313" key="3">
    <source>
        <dbReference type="Proteomes" id="UP000283841"/>
    </source>
</evidence>
<dbReference type="STRING" id="264951.A0A443HWT6"/>
<dbReference type="AlphaFoldDB" id="A0A443HWT6"/>
<evidence type="ECO:0000256" key="1">
    <source>
        <dbReference type="SAM" id="MobiDB-lite"/>
    </source>
</evidence>
<gene>
    <name evidence="2" type="ORF">C8Q69DRAFT_506408</name>
</gene>
<feature type="compositionally biased region" description="Polar residues" evidence="1">
    <location>
        <begin position="224"/>
        <end position="234"/>
    </location>
</feature>
<feature type="compositionally biased region" description="Polar residues" evidence="1">
    <location>
        <begin position="253"/>
        <end position="266"/>
    </location>
</feature>
<name>A0A443HWT6_BYSSP</name>
<feature type="compositionally biased region" description="Low complexity" evidence="1">
    <location>
        <begin position="235"/>
        <end position="252"/>
    </location>
</feature>
<proteinExistence type="predicted"/>
<sequence length="378" mass="42413">MDLSKILNPQGASYIPSPDKQISCTPSVRLPGPEPNNAQYPFIHDSSEISNYPGLIFQTKNTATLPSPVTPEGLNALNIARHDGRLLPSPSQSPLSLSTETYQVPASFDQTYAHTNMPHLEPKCEFSDGPCVTGGENLRKVISHIFGRNKNCTKLFPQHVWIHYCRKHYQRARYRASVWPFTQCDLLMDSLDRMEAWGGVDSFELVLRRRETRRTKIDNDGESNEQNISSTSGFPSPEVSSPNSVVSFSQASAIQTQEGGNTTNENLSKKPPYIPPSPVPDWLREEVGPNKSFNDIRDIVTRLREYMAMVQAMDEKVMFPDIEILPRFRPGLIIAENDRTIAPRDTMRTGASPVPVFQEPGILSRVSRKGGIQKYARQ</sequence>
<dbReference type="GeneID" id="39602078"/>
<dbReference type="EMBL" id="RCNU01000004">
    <property type="protein sequence ID" value="RWQ96204.1"/>
    <property type="molecule type" value="Genomic_DNA"/>
</dbReference>
<dbReference type="VEuPathDB" id="FungiDB:C8Q69DRAFT_506408"/>
<feature type="region of interest" description="Disordered" evidence="1">
    <location>
        <begin position="216"/>
        <end position="277"/>
    </location>
</feature>